<dbReference type="STRING" id="1095630.A0A2J6TNY9"/>
<dbReference type="RefSeq" id="XP_024741572.1">
    <property type="nucleotide sequence ID" value="XM_024871019.1"/>
</dbReference>
<dbReference type="EMBL" id="KZ613747">
    <property type="protein sequence ID" value="PMD64668.1"/>
    <property type="molecule type" value="Genomic_DNA"/>
</dbReference>
<reference evidence="3 4" key="1">
    <citation type="submission" date="2016-04" db="EMBL/GenBank/DDBJ databases">
        <title>A degradative enzymes factory behind the ericoid mycorrhizal symbiosis.</title>
        <authorList>
            <consortium name="DOE Joint Genome Institute"/>
            <person name="Martino E."/>
            <person name="Morin E."/>
            <person name="Grelet G."/>
            <person name="Kuo A."/>
            <person name="Kohler A."/>
            <person name="Daghino S."/>
            <person name="Barry K."/>
            <person name="Choi C."/>
            <person name="Cichocki N."/>
            <person name="Clum A."/>
            <person name="Copeland A."/>
            <person name="Hainaut M."/>
            <person name="Haridas S."/>
            <person name="Labutti K."/>
            <person name="Lindquist E."/>
            <person name="Lipzen A."/>
            <person name="Khouja H.-R."/>
            <person name="Murat C."/>
            <person name="Ohm R."/>
            <person name="Olson A."/>
            <person name="Spatafora J."/>
            <person name="Veneault-Fourrey C."/>
            <person name="Henrissat B."/>
            <person name="Grigoriev I."/>
            <person name="Martin F."/>
            <person name="Perotto S."/>
        </authorList>
    </citation>
    <scope>NUCLEOTIDE SEQUENCE [LARGE SCALE GENOMIC DNA]</scope>
    <source>
        <strain evidence="3 4">E</strain>
    </source>
</reference>
<evidence type="ECO:0000313" key="4">
    <source>
        <dbReference type="Proteomes" id="UP000235371"/>
    </source>
</evidence>
<evidence type="ECO:0000256" key="1">
    <source>
        <dbReference type="SAM" id="MobiDB-lite"/>
    </source>
</evidence>
<name>A0A2J6TNY9_9HELO</name>
<evidence type="ECO:0000256" key="2">
    <source>
        <dbReference type="SAM" id="Phobius"/>
    </source>
</evidence>
<feature type="region of interest" description="Disordered" evidence="1">
    <location>
        <begin position="181"/>
        <end position="213"/>
    </location>
</feature>
<dbReference type="Proteomes" id="UP000235371">
    <property type="component" value="Unassembled WGS sequence"/>
</dbReference>
<dbReference type="InParanoid" id="A0A2J6TNY9"/>
<feature type="transmembrane region" description="Helical" evidence="2">
    <location>
        <begin position="267"/>
        <end position="286"/>
    </location>
</feature>
<evidence type="ECO:0000313" key="3">
    <source>
        <dbReference type="EMBL" id="PMD64668.1"/>
    </source>
</evidence>
<keyword evidence="4" id="KW-1185">Reference proteome</keyword>
<sequence>MANLFSGSSSPQYSISTTEMPSEITSTVYTTITYTITSCHPTVTDCRIGHLTTDTISVYTTVCPADSTPQPTEPTFVIGILVTIIINITVEVVVNEISGLTETFFVTETILTEIASLCNTATDDEPCYACALTSQGFTCPSSDVTATRTLCRSSPSNAPLCNTPLVIQTCSTCSPITLSSGAPPTTSLSEPRLTAVPPPQNNQEIAPSRSPIDLNEIPVVTSTLYAVANNPPPAPNTESGYDSETSLPPPVPSSSGGLSPPIQQGGAGAFSSGVLVVLLAVLGALVDI</sequence>
<proteinExistence type="predicted"/>
<dbReference type="OrthoDB" id="3565478at2759"/>
<accession>A0A2J6TNY9</accession>
<keyword evidence="2" id="KW-1133">Transmembrane helix</keyword>
<organism evidence="3 4">
    <name type="scientific">Hyaloscypha bicolor E</name>
    <dbReference type="NCBI Taxonomy" id="1095630"/>
    <lineage>
        <taxon>Eukaryota</taxon>
        <taxon>Fungi</taxon>
        <taxon>Dikarya</taxon>
        <taxon>Ascomycota</taxon>
        <taxon>Pezizomycotina</taxon>
        <taxon>Leotiomycetes</taxon>
        <taxon>Helotiales</taxon>
        <taxon>Hyaloscyphaceae</taxon>
        <taxon>Hyaloscypha</taxon>
        <taxon>Hyaloscypha bicolor</taxon>
    </lineage>
</organism>
<gene>
    <name evidence="3" type="ORF">K444DRAFT_203919</name>
</gene>
<keyword evidence="2" id="KW-0812">Transmembrane</keyword>
<protein>
    <submittedName>
        <fullName evidence="3">Uncharacterized protein</fullName>
    </submittedName>
</protein>
<dbReference type="GeneID" id="36579101"/>
<keyword evidence="2" id="KW-0472">Membrane</keyword>
<dbReference type="AlphaFoldDB" id="A0A2J6TNY9"/>
<feature type="region of interest" description="Disordered" evidence="1">
    <location>
        <begin position="228"/>
        <end position="262"/>
    </location>
</feature>